<gene>
    <name evidence="1" type="ORF">GCM10023149_39940</name>
</gene>
<accession>A0ABP8H211</accession>
<proteinExistence type="predicted"/>
<sequence>MLAPVSYRLFHDGKYRVITIIPVNETLPNGMLHSTGVYKLSEGPVGLGEIVFDSKMENWEYNGFGDISYQQVNEIMLYIKRINEEQDEL</sequence>
<evidence type="ECO:0000313" key="2">
    <source>
        <dbReference type="Proteomes" id="UP001500582"/>
    </source>
</evidence>
<name>A0ABP8H211_9SPHI</name>
<protein>
    <submittedName>
        <fullName evidence="1">Uncharacterized protein</fullName>
    </submittedName>
</protein>
<organism evidence="1 2">
    <name type="scientific">Mucilaginibacter gynuensis</name>
    <dbReference type="NCBI Taxonomy" id="1302236"/>
    <lineage>
        <taxon>Bacteria</taxon>
        <taxon>Pseudomonadati</taxon>
        <taxon>Bacteroidota</taxon>
        <taxon>Sphingobacteriia</taxon>
        <taxon>Sphingobacteriales</taxon>
        <taxon>Sphingobacteriaceae</taxon>
        <taxon>Mucilaginibacter</taxon>
    </lineage>
</organism>
<dbReference type="Proteomes" id="UP001500582">
    <property type="component" value="Unassembled WGS sequence"/>
</dbReference>
<comment type="caution">
    <text evidence="1">The sequence shown here is derived from an EMBL/GenBank/DDBJ whole genome shotgun (WGS) entry which is preliminary data.</text>
</comment>
<evidence type="ECO:0000313" key="1">
    <source>
        <dbReference type="EMBL" id="GAA4333274.1"/>
    </source>
</evidence>
<dbReference type="EMBL" id="BAABFT010000013">
    <property type="protein sequence ID" value="GAA4333274.1"/>
    <property type="molecule type" value="Genomic_DNA"/>
</dbReference>
<dbReference type="RefSeq" id="WP_345212941.1">
    <property type="nucleotide sequence ID" value="NZ_BAABFT010000013.1"/>
</dbReference>
<reference evidence="2" key="1">
    <citation type="journal article" date="2019" name="Int. J. Syst. Evol. Microbiol.">
        <title>The Global Catalogue of Microorganisms (GCM) 10K type strain sequencing project: providing services to taxonomists for standard genome sequencing and annotation.</title>
        <authorList>
            <consortium name="The Broad Institute Genomics Platform"/>
            <consortium name="The Broad Institute Genome Sequencing Center for Infectious Disease"/>
            <person name="Wu L."/>
            <person name="Ma J."/>
        </authorList>
    </citation>
    <scope>NUCLEOTIDE SEQUENCE [LARGE SCALE GENOMIC DNA]</scope>
    <source>
        <strain evidence="2">JCM 17705</strain>
    </source>
</reference>
<keyword evidence="2" id="KW-1185">Reference proteome</keyword>